<feature type="transmembrane region" description="Helical" evidence="1">
    <location>
        <begin position="91"/>
        <end position="110"/>
    </location>
</feature>
<evidence type="ECO:0000313" key="2">
    <source>
        <dbReference type="EMBL" id="MCH85560.1"/>
    </source>
</evidence>
<evidence type="ECO:0000256" key="1">
    <source>
        <dbReference type="SAM" id="Phobius"/>
    </source>
</evidence>
<feature type="transmembrane region" description="Helical" evidence="1">
    <location>
        <begin position="116"/>
        <end position="137"/>
    </location>
</feature>
<evidence type="ECO:0000313" key="3">
    <source>
        <dbReference type="Proteomes" id="UP000265520"/>
    </source>
</evidence>
<accession>A0A392MDL5</accession>
<organism evidence="2 3">
    <name type="scientific">Trifolium medium</name>
    <dbReference type="NCBI Taxonomy" id="97028"/>
    <lineage>
        <taxon>Eukaryota</taxon>
        <taxon>Viridiplantae</taxon>
        <taxon>Streptophyta</taxon>
        <taxon>Embryophyta</taxon>
        <taxon>Tracheophyta</taxon>
        <taxon>Spermatophyta</taxon>
        <taxon>Magnoliopsida</taxon>
        <taxon>eudicotyledons</taxon>
        <taxon>Gunneridae</taxon>
        <taxon>Pentapetalae</taxon>
        <taxon>rosids</taxon>
        <taxon>fabids</taxon>
        <taxon>Fabales</taxon>
        <taxon>Fabaceae</taxon>
        <taxon>Papilionoideae</taxon>
        <taxon>50 kb inversion clade</taxon>
        <taxon>NPAAA clade</taxon>
        <taxon>Hologalegina</taxon>
        <taxon>IRL clade</taxon>
        <taxon>Trifolieae</taxon>
        <taxon>Trifolium</taxon>
    </lineage>
</organism>
<feature type="transmembrane region" description="Helical" evidence="1">
    <location>
        <begin position="52"/>
        <end position="71"/>
    </location>
</feature>
<dbReference type="Proteomes" id="UP000265520">
    <property type="component" value="Unassembled WGS sequence"/>
</dbReference>
<keyword evidence="1" id="KW-0812">Transmembrane</keyword>
<feature type="non-terminal residue" evidence="2">
    <location>
        <position position="1"/>
    </location>
</feature>
<comment type="caution">
    <text evidence="2">The sequence shown here is derived from an EMBL/GenBank/DDBJ whole genome shotgun (WGS) entry which is preliminary data.</text>
</comment>
<reference evidence="2 3" key="1">
    <citation type="journal article" date="2018" name="Front. Plant Sci.">
        <title>Red Clover (Trifolium pratense) and Zigzag Clover (T. medium) - A Picture of Genomic Similarities and Differences.</title>
        <authorList>
            <person name="Dluhosova J."/>
            <person name="Istvanek J."/>
            <person name="Nedelnik J."/>
            <person name="Repkova J."/>
        </authorList>
    </citation>
    <scope>NUCLEOTIDE SEQUENCE [LARGE SCALE GENOMIC DNA]</scope>
    <source>
        <strain evidence="3">cv. 10/8</strain>
        <tissue evidence="2">Leaf</tissue>
    </source>
</reference>
<keyword evidence="1" id="KW-0472">Membrane</keyword>
<proteinExistence type="predicted"/>
<protein>
    <submittedName>
        <fullName evidence="2">Uncharacterized protein</fullName>
    </submittedName>
</protein>
<keyword evidence="3" id="KW-1185">Reference proteome</keyword>
<sequence length="165" mass="17972">TSYLIVEWRAALSPRVGGIFRLGCLLGTRISFGMPPRYSSSLKPSTSLPPSLGLAVSVLTEHISSILLFVIPPDLPLGFDGPPVMDAVVRLLFQIFFPFGFPVVGIFGGLDFNCIFELNAIFGVVTGALVVSAEFIFVRPRVFSWRTDFGVSEFGVEAVLKYLLP</sequence>
<dbReference type="EMBL" id="LXQA010008743">
    <property type="protein sequence ID" value="MCH85560.1"/>
    <property type="molecule type" value="Genomic_DNA"/>
</dbReference>
<gene>
    <name evidence="2" type="ORF">A2U01_0006408</name>
</gene>
<dbReference type="AlphaFoldDB" id="A0A392MDL5"/>
<keyword evidence="1" id="KW-1133">Transmembrane helix</keyword>
<name>A0A392MDL5_9FABA</name>